<name>A0ABS3LC58_9ENTE</name>
<dbReference type="SMART" id="SM00448">
    <property type="entry name" value="REC"/>
    <property type="match status" value="1"/>
</dbReference>
<comment type="function">
    <text evidence="4">Required for high-level post-exponential phase expression of a series of secreted proteins.</text>
</comment>
<dbReference type="PROSITE" id="PS50930">
    <property type="entry name" value="HTH_LYTTR"/>
    <property type="match status" value="1"/>
</dbReference>
<evidence type="ECO:0000313" key="9">
    <source>
        <dbReference type="Proteomes" id="UP000664601"/>
    </source>
</evidence>
<accession>A0ABS3LC58</accession>
<evidence type="ECO:0000256" key="1">
    <source>
        <dbReference type="ARBA" id="ARBA00022490"/>
    </source>
</evidence>
<keyword evidence="9" id="KW-1185">Reference proteome</keyword>
<keyword evidence="3" id="KW-0010">Activator</keyword>
<dbReference type="InterPro" id="IPR011006">
    <property type="entry name" value="CheY-like_superfamily"/>
</dbReference>
<evidence type="ECO:0000256" key="2">
    <source>
        <dbReference type="ARBA" id="ARBA00023012"/>
    </source>
</evidence>
<dbReference type="Proteomes" id="UP000664601">
    <property type="component" value="Unassembled WGS sequence"/>
</dbReference>
<dbReference type="PROSITE" id="PS50110">
    <property type="entry name" value="RESPONSE_REGULATORY"/>
    <property type="match status" value="1"/>
</dbReference>
<organism evidence="8 9">
    <name type="scientific">Candidatus Enterococcus moelleringii</name>
    <dbReference type="NCBI Taxonomy" id="2815325"/>
    <lineage>
        <taxon>Bacteria</taxon>
        <taxon>Bacillati</taxon>
        <taxon>Bacillota</taxon>
        <taxon>Bacilli</taxon>
        <taxon>Lactobacillales</taxon>
        <taxon>Enterococcaceae</taxon>
        <taxon>Enterococcus</taxon>
    </lineage>
</organism>
<comment type="caution">
    <text evidence="8">The sequence shown here is derived from an EMBL/GenBank/DDBJ whole genome shotgun (WGS) entry which is preliminary data.</text>
</comment>
<dbReference type="InterPro" id="IPR046947">
    <property type="entry name" value="LytR-like"/>
</dbReference>
<dbReference type="InterPro" id="IPR007492">
    <property type="entry name" value="LytTR_DNA-bd_dom"/>
</dbReference>
<dbReference type="InterPro" id="IPR001789">
    <property type="entry name" value="Sig_transdc_resp-reg_receiver"/>
</dbReference>
<dbReference type="Gene3D" id="3.40.50.2300">
    <property type="match status" value="1"/>
</dbReference>
<evidence type="ECO:0000256" key="5">
    <source>
        <dbReference type="PROSITE-ProRule" id="PRU00169"/>
    </source>
</evidence>
<sequence length="246" mass="28862">MMKVFICEDESPLRAFYKGHIERQIMIKELDASMTLSTDKPREILAYLRENRDTTGIYFLDINLGEDEMDGIILAKEIRKYDALGKIIFITTHDEMVPLTFKHKVEALDFIIKDTVESMQAAITECLDTIFEKQKVQPEKRQQYMIKTGKSERYVNYEDILFFETSPKPHVLYVYTSTGRIPFYGAIKETVDLGDNFERVHKSYVVNLDNVRSIDKEMLELTMHNGQRCAISRKKMKMVRDYLNLE</sequence>
<feature type="domain" description="Response regulatory" evidence="6">
    <location>
        <begin position="3"/>
        <end position="128"/>
    </location>
</feature>
<keyword evidence="2" id="KW-0902">Two-component regulatory system</keyword>
<gene>
    <name evidence="8" type="ORF">JZO70_10835</name>
</gene>
<feature type="domain" description="HTH LytTR-type" evidence="7">
    <location>
        <begin position="146"/>
        <end position="245"/>
    </location>
</feature>
<dbReference type="PANTHER" id="PTHR37299">
    <property type="entry name" value="TRANSCRIPTIONAL REGULATOR-RELATED"/>
    <property type="match status" value="1"/>
</dbReference>
<feature type="modified residue" description="4-aspartylphosphate" evidence="5">
    <location>
        <position position="61"/>
    </location>
</feature>
<dbReference type="SUPFAM" id="SSF52172">
    <property type="entry name" value="CheY-like"/>
    <property type="match status" value="1"/>
</dbReference>
<dbReference type="Gene3D" id="2.40.50.1020">
    <property type="entry name" value="LytTr DNA-binding domain"/>
    <property type="match status" value="1"/>
</dbReference>
<keyword evidence="1" id="KW-0963">Cytoplasm</keyword>
<dbReference type="SMART" id="SM00850">
    <property type="entry name" value="LytTR"/>
    <property type="match status" value="1"/>
</dbReference>
<dbReference type="EMBL" id="JAFREM010000017">
    <property type="protein sequence ID" value="MBO1306660.1"/>
    <property type="molecule type" value="Genomic_DNA"/>
</dbReference>
<evidence type="ECO:0000256" key="3">
    <source>
        <dbReference type="ARBA" id="ARBA00023159"/>
    </source>
</evidence>
<proteinExistence type="predicted"/>
<dbReference type="PANTHER" id="PTHR37299:SF3">
    <property type="entry name" value="STAGE 0 SPORULATION PROTEIN A HOMOLOG"/>
    <property type="match status" value="1"/>
</dbReference>
<dbReference type="Pfam" id="PF00072">
    <property type="entry name" value="Response_reg"/>
    <property type="match status" value="1"/>
</dbReference>
<evidence type="ECO:0000259" key="6">
    <source>
        <dbReference type="PROSITE" id="PS50110"/>
    </source>
</evidence>
<evidence type="ECO:0000259" key="7">
    <source>
        <dbReference type="PROSITE" id="PS50930"/>
    </source>
</evidence>
<reference evidence="8 9" key="1">
    <citation type="submission" date="2021-03" db="EMBL/GenBank/DDBJ databases">
        <title>Enterococcal diversity collection.</title>
        <authorList>
            <person name="Gilmore M.S."/>
            <person name="Schwartzman J."/>
            <person name="Van Tyne D."/>
            <person name="Martin M."/>
            <person name="Earl A.M."/>
            <person name="Manson A.L."/>
            <person name="Straub T."/>
            <person name="Salamzade R."/>
            <person name="Saavedra J."/>
            <person name="Lebreton F."/>
            <person name="Prichula J."/>
            <person name="Schaufler K."/>
            <person name="Gaca A."/>
            <person name="Sgardioli B."/>
            <person name="Wagenaar J."/>
            <person name="Strong T."/>
        </authorList>
    </citation>
    <scope>NUCLEOTIDE SEQUENCE [LARGE SCALE GENOMIC DNA]</scope>
    <source>
        <strain evidence="8 9">669A</strain>
    </source>
</reference>
<evidence type="ECO:0000313" key="8">
    <source>
        <dbReference type="EMBL" id="MBO1306660.1"/>
    </source>
</evidence>
<evidence type="ECO:0000256" key="4">
    <source>
        <dbReference type="ARBA" id="ARBA00037164"/>
    </source>
</evidence>
<keyword evidence="5" id="KW-0597">Phosphoprotein</keyword>
<dbReference type="RefSeq" id="WP_207673589.1">
    <property type="nucleotide sequence ID" value="NZ_JAFREM010000017.1"/>
</dbReference>
<dbReference type="Pfam" id="PF04397">
    <property type="entry name" value="LytTR"/>
    <property type="match status" value="1"/>
</dbReference>
<protein>
    <submittedName>
        <fullName evidence="8">Response regulator transcription factor</fullName>
    </submittedName>
</protein>